<dbReference type="OrthoDB" id="5499769at2"/>
<evidence type="ECO:0000313" key="1">
    <source>
        <dbReference type="EMBL" id="AUX40932.1"/>
    </source>
</evidence>
<evidence type="ECO:0000313" key="2">
    <source>
        <dbReference type="Proteomes" id="UP000238348"/>
    </source>
</evidence>
<accession>A0A2L0ENV2</accession>
<dbReference type="Proteomes" id="UP000238348">
    <property type="component" value="Chromosome"/>
</dbReference>
<dbReference type="EMBL" id="CP012673">
    <property type="protein sequence ID" value="AUX40932.1"/>
    <property type="molecule type" value="Genomic_DNA"/>
</dbReference>
<name>A0A2L0ENV2_SORCE</name>
<sequence>MTKGPAAPLHRYHEIVVRMAPSERQPGSAPSARMTSGGGVPWHYDAWIYTKLPLPVELGKVEPASGSGAPPPEVGGLPLIGHEEITVTWLSYGEYLSLFYGGEESMLELRRRGGGAISSGLRGLLQLKPRPERRLRLWWSSQSPELEDLPWEILELGGRRPPRFSIVRGSPGKAAPPLPVPDGEPLRIAVIDPAGGAPVALSDALGSLGPGIEVVWIEQDDPSKAIAEAIAAGCEVLHLVADGVVPFGLEGLLDLSGDDDATISPRELAAMLRGSRVAVLALTPPESPRIGHLGMPTVFHAFARFGHDSGEGPTIVAQIGPMSPPVSRDFWRAFYERLAASFDVEEAMSSAAQRPLVTPVVVFLRHRLGRQFCRPDDPALRCPVWTTAGTGQTPADQVLLTVAQVTADLSITRDLLDAARRLETRYASLGLDFPGTSAIAEEHKRQSRLDEVVDESSERLLKDLKS</sequence>
<reference evidence="1 2" key="1">
    <citation type="submission" date="2015-09" db="EMBL/GenBank/DDBJ databases">
        <title>Sorangium comparison.</title>
        <authorList>
            <person name="Zaburannyi N."/>
            <person name="Bunk B."/>
            <person name="Overmann J."/>
            <person name="Mueller R."/>
        </authorList>
    </citation>
    <scope>NUCLEOTIDE SEQUENCE [LARGE SCALE GENOMIC DNA]</scope>
    <source>
        <strain evidence="1 2">So ce26</strain>
    </source>
</reference>
<proteinExistence type="predicted"/>
<organism evidence="1 2">
    <name type="scientific">Sorangium cellulosum</name>
    <name type="common">Polyangium cellulosum</name>
    <dbReference type="NCBI Taxonomy" id="56"/>
    <lineage>
        <taxon>Bacteria</taxon>
        <taxon>Pseudomonadati</taxon>
        <taxon>Myxococcota</taxon>
        <taxon>Polyangia</taxon>
        <taxon>Polyangiales</taxon>
        <taxon>Polyangiaceae</taxon>
        <taxon>Sorangium</taxon>
    </lineage>
</organism>
<dbReference type="RefSeq" id="WP_104978653.1">
    <property type="nucleotide sequence ID" value="NZ_CP012673.1"/>
</dbReference>
<gene>
    <name evidence="1" type="ORF">SOCE26_023340</name>
</gene>
<dbReference type="AlphaFoldDB" id="A0A2L0ENV2"/>
<protein>
    <submittedName>
        <fullName evidence="1">Uncharacterized protein</fullName>
    </submittedName>
</protein>